<proteinExistence type="predicted"/>
<organism evidence="3">
    <name type="scientific">Arundo donax</name>
    <name type="common">Giant reed</name>
    <name type="synonym">Donax arundinaceus</name>
    <dbReference type="NCBI Taxonomy" id="35708"/>
    <lineage>
        <taxon>Eukaryota</taxon>
        <taxon>Viridiplantae</taxon>
        <taxon>Streptophyta</taxon>
        <taxon>Embryophyta</taxon>
        <taxon>Tracheophyta</taxon>
        <taxon>Spermatophyta</taxon>
        <taxon>Magnoliopsida</taxon>
        <taxon>Liliopsida</taxon>
        <taxon>Poales</taxon>
        <taxon>Poaceae</taxon>
        <taxon>PACMAD clade</taxon>
        <taxon>Arundinoideae</taxon>
        <taxon>Arundineae</taxon>
        <taxon>Arundo</taxon>
    </lineage>
</organism>
<feature type="region of interest" description="Disordered" evidence="1">
    <location>
        <begin position="1"/>
        <end position="25"/>
    </location>
</feature>
<reference evidence="3" key="2">
    <citation type="journal article" date="2015" name="Data Brief">
        <title>Shoot transcriptome of the giant reed, Arundo donax.</title>
        <authorList>
            <person name="Barrero R.A."/>
            <person name="Guerrero F.D."/>
            <person name="Moolhuijzen P."/>
            <person name="Goolsby J.A."/>
            <person name="Tidwell J."/>
            <person name="Bellgard S.E."/>
            <person name="Bellgard M.I."/>
        </authorList>
    </citation>
    <scope>NUCLEOTIDE SEQUENCE</scope>
    <source>
        <tissue evidence="3">Shoot tissue taken approximately 20 cm above the soil surface</tissue>
    </source>
</reference>
<dbReference type="AlphaFoldDB" id="A0A0A8YWK9"/>
<keyword evidence="2" id="KW-1133">Transmembrane helix</keyword>
<reference evidence="3" key="1">
    <citation type="submission" date="2014-09" db="EMBL/GenBank/DDBJ databases">
        <authorList>
            <person name="Magalhaes I.L.F."/>
            <person name="Oliveira U."/>
            <person name="Santos F.R."/>
            <person name="Vidigal T.H.D.A."/>
            <person name="Brescovit A.D."/>
            <person name="Santos A.J."/>
        </authorList>
    </citation>
    <scope>NUCLEOTIDE SEQUENCE</scope>
    <source>
        <tissue evidence="3">Shoot tissue taken approximately 20 cm above the soil surface</tissue>
    </source>
</reference>
<dbReference type="EMBL" id="GBRH01266929">
    <property type="protein sequence ID" value="JAD30966.1"/>
    <property type="molecule type" value="Transcribed_RNA"/>
</dbReference>
<feature type="transmembrane region" description="Helical" evidence="2">
    <location>
        <begin position="49"/>
        <end position="67"/>
    </location>
</feature>
<accession>A0A0A8YWK9</accession>
<keyword evidence="2" id="KW-0812">Transmembrane</keyword>
<protein>
    <submittedName>
        <fullName evidence="3">Uncharacterized protein</fullName>
    </submittedName>
</protein>
<evidence type="ECO:0000256" key="2">
    <source>
        <dbReference type="SAM" id="Phobius"/>
    </source>
</evidence>
<sequence length="159" mass="17991">MADEPSDACSCTNEDNARGKRKRRRRASDAYTYANRRDRTGTRKKIMKAYLTSCFATCVGYFIYVFADDEADEDLRVDLLEKAVEWLASVKAMIERELGPNSGISEEILAGLQEIPDSEQDDVPGASEIFSSDDDKFTSLIALPFDMKRKWILMQVGKK</sequence>
<evidence type="ECO:0000256" key="1">
    <source>
        <dbReference type="SAM" id="MobiDB-lite"/>
    </source>
</evidence>
<keyword evidence="2" id="KW-0472">Membrane</keyword>
<name>A0A0A8YWK9_ARUDO</name>
<evidence type="ECO:0000313" key="3">
    <source>
        <dbReference type="EMBL" id="JAD30966.1"/>
    </source>
</evidence>